<evidence type="ECO:0000313" key="3">
    <source>
        <dbReference type="Proteomes" id="UP000295063"/>
    </source>
</evidence>
<organism evidence="2 3">
    <name type="scientific">Anaerospora hongkongensis</name>
    <dbReference type="NCBI Taxonomy" id="244830"/>
    <lineage>
        <taxon>Bacteria</taxon>
        <taxon>Bacillati</taxon>
        <taxon>Bacillota</taxon>
        <taxon>Negativicutes</taxon>
        <taxon>Selenomonadales</taxon>
        <taxon>Sporomusaceae</taxon>
        <taxon>Anaerospora</taxon>
    </lineage>
</organism>
<dbReference type="RefSeq" id="WP_243650403.1">
    <property type="nucleotide sequence ID" value="NZ_SLUI01000002.1"/>
</dbReference>
<evidence type="ECO:0000313" key="2">
    <source>
        <dbReference type="EMBL" id="TCL39103.1"/>
    </source>
</evidence>
<feature type="signal peptide" evidence="1">
    <location>
        <begin position="1"/>
        <end position="28"/>
    </location>
</feature>
<dbReference type="InterPro" id="IPR011043">
    <property type="entry name" value="Gal_Oxase/kelch_b-propeller"/>
</dbReference>
<evidence type="ECO:0008006" key="4">
    <source>
        <dbReference type="Google" id="ProtNLM"/>
    </source>
</evidence>
<evidence type="ECO:0000256" key="1">
    <source>
        <dbReference type="SAM" id="SignalP"/>
    </source>
</evidence>
<reference evidence="2 3" key="1">
    <citation type="submission" date="2019-03" db="EMBL/GenBank/DDBJ databases">
        <title>Genomic Encyclopedia of Type Strains, Phase IV (KMG-IV): sequencing the most valuable type-strain genomes for metagenomic binning, comparative biology and taxonomic classification.</title>
        <authorList>
            <person name="Goeker M."/>
        </authorList>
    </citation>
    <scope>NUCLEOTIDE SEQUENCE [LARGE SCALE GENOMIC DNA]</scope>
    <source>
        <strain evidence="2 3">DSM 15969</strain>
    </source>
</reference>
<dbReference type="EMBL" id="SLUI01000002">
    <property type="protein sequence ID" value="TCL39103.1"/>
    <property type="molecule type" value="Genomic_DNA"/>
</dbReference>
<protein>
    <recommendedName>
        <fullName evidence="4">LVIVD repeat-containing protein</fullName>
    </recommendedName>
</protein>
<dbReference type="Proteomes" id="UP000295063">
    <property type="component" value="Unassembled WGS sequence"/>
</dbReference>
<proteinExistence type="predicted"/>
<keyword evidence="1" id="KW-0732">Signal</keyword>
<accession>A0A4R1Q300</accession>
<comment type="caution">
    <text evidence="2">The sequence shown here is derived from an EMBL/GenBank/DDBJ whole genome shotgun (WGS) entry which is preliminary data.</text>
</comment>
<dbReference type="AlphaFoldDB" id="A0A4R1Q300"/>
<gene>
    <name evidence="2" type="ORF">EV210_1025</name>
</gene>
<dbReference type="SUPFAM" id="SSF50965">
    <property type="entry name" value="Galactose oxidase, central domain"/>
    <property type="match status" value="1"/>
</dbReference>
<name>A0A4R1Q300_9FIRM</name>
<keyword evidence="3" id="KW-1185">Reference proteome</keyword>
<feature type="chain" id="PRO_5020697194" description="LVIVD repeat-containing protein" evidence="1">
    <location>
        <begin position="29"/>
        <end position="456"/>
    </location>
</feature>
<sequence length="456" mass="48534">MKMKFGFLKRVVVTALTLSVLGSSAALAATENLFGYTVVNSSYSAGLAGAINGDRTAAPTTFTSSTKVTGLNGDPALFNFFQGNESRLVLRQYNVANPSSLIANKILDPVAAAWAPSLTEKTWSNVRNLHAVATKGKWLYATGYDLAKIAVVNMDSSYTQAPYNYQFPTAWPSIPTSVVPAGASVHGEGLTVVDNNLYALFTVNPGGGYEVYSDSVVVKFDINTSTGALTYLGYITVGKNAFTLDHYNNKLYVCGLGGMQNPGSANADTRLDIIDLATFTKTPVTKTASMVGDFRDITIVDANNAYVFLGNYDASFANMVGGVYRTTVANLASPSLWTKVSDVNSAGYLWGIYADSNRFWFVKGNQIDIYPGLPTSTSSVATKTFTPTQLGYTGGNLNSAIILAPDQTSAFAKSTSGVAKSFAAHSILAQQARKAAEEAKTGLKTINGQRILSFEK</sequence>